<feature type="domain" description="AAA+ ATPase" evidence="19">
    <location>
        <begin position="920"/>
        <end position="1076"/>
    </location>
</feature>
<dbReference type="NCBIfam" id="TIGR01398">
    <property type="entry name" value="FlhA"/>
    <property type="match status" value="1"/>
</dbReference>
<evidence type="ECO:0000313" key="21">
    <source>
        <dbReference type="EMBL" id="KAK3608836.1"/>
    </source>
</evidence>
<evidence type="ECO:0000259" key="20">
    <source>
        <dbReference type="SMART" id="SM00962"/>
    </source>
</evidence>
<dbReference type="InterPro" id="IPR042193">
    <property type="entry name" value="FHIPEP_3"/>
</dbReference>
<evidence type="ECO:0000256" key="16">
    <source>
        <dbReference type="ARBA" id="ARBA00030866"/>
    </source>
</evidence>
<keyword evidence="13 18" id="KW-0472">Membrane</keyword>
<dbReference type="GO" id="GO:0009306">
    <property type="term" value="P:protein secretion"/>
    <property type="evidence" value="ECO:0007669"/>
    <property type="project" value="InterPro"/>
</dbReference>
<dbReference type="InterPro" id="IPR042196">
    <property type="entry name" value="FHIPEP_4"/>
</dbReference>
<dbReference type="GO" id="GO:0005525">
    <property type="term" value="F:GTP binding"/>
    <property type="evidence" value="ECO:0007669"/>
    <property type="project" value="UniProtKB-KW"/>
</dbReference>
<feature type="transmembrane region" description="Helical" evidence="18">
    <location>
        <begin position="204"/>
        <end position="225"/>
    </location>
</feature>
<feature type="transmembrane region" description="Helical" evidence="18">
    <location>
        <begin position="282"/>
        <end position="300"/>
    </location>
</feature>
<dbReference type="InterPro" id="IPR001712">
    <property type="entry name" value="T3SS_FHIPEP"/>
</dbReference>
<keyword evidence="7 18" id="KW-0812">Transmembrane</keyword>
<dbReference type="InterPro" id="IPR027417">
    <property type="entry name" value="P-loop_NTPase"/>
</dbReference>
<evidence type="ECO:0000259" key="19">
    <source>
        <dbReference type="SMART" id="SM00382"/>
    </source>
</evidence>
<evidence type="ECO:0000256" key="2">
    <source>
        <dbReference type="ARBA" id="ARBA00004651"/>
    </source>
</evidence>
<dbReference type="InterPro" id="IPR047040">
    <property type="entry name" value="FlhF__GTPase_dom"/>
</dbReference>
<dbReference type="SMART" id="SM00962">
    <property type="entry name" value="SRP54"/>
    <property type="match status" value="1"/>
</dbReference>
<dbReference type="EMBL" id="JAEAOA010000469">
    <property type="protein sequence ID" value="KAK3608836.1"/>
    <property type="molecule type" value="Genomic_DNA"/>
</dbReference>
<dbReference type="GO" id="GO:0003924">
    <property type="term" value="F:GTPase activity"/>
    <property type="evidence" value="ECO:0007669"/>
    <property type="project" value="InterPro"/>
</dbReference>
<evidence type="ECO:0000256" key="13">
    <source>
        <dbReference type="ARBA" id="ARBA00023136"/>
    </source>
</evidence>
<sequence length="1123" mass="124483">MAAVGLPSRSTYLNPDIYMALGIIGVIGVMILPIPALLLDLLIAFNLIITILILFIALYTIEPLDFSTFPSILLVSTLFRLSLNIASTRLILVNGNNGTDSAGHIIEAFGGFMISGNYVIGIIVFLILILINFFVITKGAGRIAEVTARFALDAMPGKQMAIDADLNAGIIDDKTAQERRKKVQRESDFFGAMDGASKFVRGDAIAGILITLINIIGGFIIGMVIHGMDIKSAIENYTLLTIGDGLVSQIPGLIISTAAGISVSKAGRENKLSTDFGSQIFGNYRAMAMVAAVGGGFVFIPGIPKAPFIIMSMVFGFLSWSGLKNDRRQAEERVISQKKQEEEKKPTEEDVTTLLPINPLSIELGYGLIPLVDPEQDGELLERIKAIRRQLALEFGFIVPSVLIKDNLQLAAGGYSIVVKGVEAAKGEMRMGSYLCMQSGEIGTQINGEPTREPAFGLPALWISEQDKEEAELAGYTVVDIPTVITTHLTEVIKNRAFEFLTRNDLQKILDQISQRDPKLVEELIPGVMNVGQLQRVLQHLLKEMVSIRDMVTILETLNEFAPHTKNAEVLAEYCRQAMAKNISRQYMNQDGNIPVVTLHPELEHQLTESVEDSGQGGFLAIDPDNADALIDRIKEKIPLFQQFNYQPVILTHPKIRIHLKNMTSRALPGLVVLSTAEISADVSIDNLSVIEPEAIAKIKDDLGSDAMIISSRKIRQGKGMFGMFGKEMLEVTASGIKKEISSAPGYDATETINAARRQKDFYAERNYENDRPYYNNPPEKEEKFPDLTGMVVDPLRLEIDEVKSTLDDIREFISSEKNAVDNIAHLRYEIYELKGLVNTYLNNGTALPFKNLHKNLASVYQQLMVNGLEEKFAKRLIEEARFKIPQQNFDNQHYVKLYMARMLMQLIRTSDFSEEKQSGRQIFSFGGPTGVGKTSVLAKTAGLIKQTKTNAEIGIISTDVSRTGSTEQLKDFSKSLRAKFRSAENAADFRKALQEMKDRHYVLVDTPGIAQREHGKISTVHEITEPAEGIRHLLVISASTKDSDITEQTKRFGVLKLDGVVFTKLDESTHYGNILNHLIRFKIPLYFLSAGQRVPEDLEVASKERVIDLMMNFTAFDEQPVV</sequence>
<feature type="transmembrane region" description="Helical" evidence="18">
    <location>
        <begin position="237"/>
        <end position="261"/>
    </location>
</feature>
<dbReference type="Gene3D" id="3.40.50.300">
    <property type="entry name" value="P-loop containing nucleotide triphosphate hydrolases"/>
    <property type="match status" value="1"/>
</dbReference>
<accession>A0AAE0WBT5</accession>
<dbReference type="Pfam" id="PF00771">
    <property type="entry name" value="FHIPEP"/>
    <property type="match status" value="1"/>
</dbReference>
<keyword evidence="9" id="KW-1005">Bacterial flagellum biogenesis</keyword>
<dbReference type="SMART" id="SM00382">
    <property type="entry name" value="AAA"/>
    <property type="match status" value="1"/>
</dbReference>
<keyword evidence="5" id="KW-0813">Transport</keyword>
<evidence type="ECO:0000313" key="22">
    <source>
        <dbReference type="Proteomes" id="UP001195483"/>
    </source>
</evidence>
<keyword evidence="12" id="KW-0342">GTP-binding</keyword>
<reference evidence="21" key="3">
    <citation type="submission" date="2023-05" db="EMBL/GenBank/DDBJ databases">
        <authorList>
            <person name="Smith C.H."/>
        </authorList>
    </citation>
    <scope>NUCLEOTIDE SEQUENCE</scope>
    <source>
        <strain evidence="21">CHS0354</strain>
        <tissue evidence="21">Mantle</tissue>
    </source>
</reference>
<dbReference type="PRINTS" id="PR00949">
    <property type="entry name" value="TYPE3IMAPROT"/>
</dbReference>
<name>A0AAE0WBT5_9BIVA</name>
<dbReference type="PANTHER" id="PTHR30161:SF1">
    <property type="entry name" value="FLAGELLAR BIOSYNTHESIS PROTEIN FLHA-RELATED"/>
    <property type="match status" value="1"/>
</dbReference>
<reference evidence="21" key="2">
    <citation type="journal article" date="2021" name="Genome Biol. Evol.">
        <title>Developing a high-quality reference genome for a parasitic bivalve with doubly uniparental inheritance (Bivalvia: Unionida).</title>
        <authorList>
            <person name="Smith C.H."/>
        </authorList>
    </citation>
    <scope>NUCLEOTIDE SEQUENCE</scope>
    <source>
        <strain evidence="21">CHS0354</strain>
        <tissue evidence="21">Mantle</tissue>
    </source>
</reference>
<dbReference type="FunFam" id="3.40.50.300:FF:000695">
    <property type="entry name" value="Flagellar biosynthesis regulator FlhF"/>
    <property type="match status" value="1"/>
</dbReference>
<keyword evidence="11 18" id="KW-1133">Transmembrane helix</keyword>
<dbReference type="InterPro" id="IPR006301">
    <property type="entry name" value="FlhA"/>
</dbReference>
<evidence type="ECO:0000256" key="15">
    <source>
        <dbReference type="ARBA" id="ARBA00025337"/>
    </source>
</evidence>
<evidence type="ECO:0000256" key="12">
    <source>
        <dbReference type="ARBA" id="ARBA00023134"/>
    </source>
</evidence>
<comment type="subcellular location">
    <subcellularLocation>
        <location evidence="2">Cell membrane</location>
        <topology evidence="2">Multi-pass membrane protein</topology>
    </subcellularLocation>
    <subcellularLocation>
        <location evidence="1">Cell membrane</location>
        <topology evidence="1">Peripheral membrane protein</topology>
        <orientation evidence="1">Cytoplasmic side</orientation>
    </subcellularLocation>
</comment>
<evidence type="ECO:0000256" key="3">
    <source>
        <dbReference type="ARBA" id="ARBA00008835"/>
    </source>
</evidence>
<dbReference type="Proteomes" id="UP001195483">
    <property type="component" value="Unassembled WGS sequence"/>
</dbReference>
<evidence type="ECO:0000256" key="5">
    <source>
        <dbReference type="ARBA" id="ARBA00022448"/>
    </source>
</evidence>
<organism evidence="21 22">
    <name type="scientific">Potamilus streckersoni</name>
    <dbReference type="NCBI Taxonomy" id="2493646"/>
    <lineage>
        <taxon>Eukaryota</taxon>
        <taxon>Metazoa</taxon>
        <taxon>Spiralia</taxon>
        <taxon>Lophotrochozoa</taxon>
        <taxon>Mollusca</taxon>
        <taxon>Bivalvia</taxon>
        <taxon>Autobranchia</taxon>
        <taxon>Heteroconchia</taxon>
        <taxon>Palaeoheterodonta</taxon>
        <taxon>Unionida</taxon>
        <taxon>Unionoidea</taxon>
        <taxon>Unionidae</taxon>
        <taxon>Ambleminae</taxon>
        <taxon>Lampsilini</taxon>
        <taxon>Potamilus</taxon>
    </lineage>
</organism>
<evidence type="ECO:0000256" key="4">
    <source>
        <dbReference type="ARBA" id="ARBA00014919"/>
    </source>
</evidence>
<comment type="function">
    <text evidence="15">Necessary for flagellar biosynthesis. May be involved in translocation of the flagellum.</text>
</comment>
<keyword evidence="10" id="KW-0653">Protein transport</keyword>
<evidence type="ECO:0000256" key="1">
    <source>
        <dbReference type="ARBA" id="ARBA00004413"/>
    </source>
</evidence>
<dbReference type="SUPFAM" id="SSF52540">
    <property type="entry name" value="P-loop containing nucleoside triphosphate hydrolases"/>
    <property type="match status" value="1"/>
</dbReference>
<dbReference type="GO" id="GO:0006614">
    <property type="term" value="P:SRP-dependent cotranslational protein targeting to membrane"/>
    <property type="evidence" value="ECO:0007669"/>
    <property type="project" value="InterPro"/>
</dbReference>
<dbReference type="CDD" id="cd17873">
    <property type="entry name" value="FlhF"/>
    <property type="match status" value="1"/>
</dbReference>
<keyword evidence="22" id="KW-1185">Reference proteome</keyword>
<dbReference type="Pfam" id="PF00448">
    <property type="entry name" value="SRP54"/>
    <property type="match status" value="1"/>
</dbReference>
<evidence type="ECO:0000256" key="10">
    <source>
        <dbReference type="ARBA" id="ARBA00022927"/>
    </source>
</evidence>
<comment type="caution">
    <text evidence="21">The sequence shown here is derived from an EMBL/GenBank/DDBJ whole genome shotgun (WGS) entry which is preliminary data.</text>
</comment>
<dbReference type="Gene3D" id="1.20.120.1380">
    <property type="entry name" value="Flagellar FlhF biosynthesis protein, N domain"/>
    <property type="match status" value="1"/>
</dbReference>
<gene>
    <name evidence="21" type="ORF">CHS0354_006877</name>
</gene>
<feature type="compositionally biased region" description="Basic and acidic residues" evidence="17">
    <location>
        <begin position="331"/>
        <end position="348"/>
    </location>
</feature>
<evidence type="ECO:0000256" key="8">
    <source>
        <dbReference type="ARBA" id="ARBA00022741"/>
    </source>
</evidence>
<dbReference type="InterPro" id="IPR000897">
    <property type="entry name" value="SRP54_GTPase_dom"/>
</dbReference>
<evidence type="ECO:0000256" key="14">
    <source>
        <dbReference type="ARBA" id="ARBA00023225"/>
    </source>
</evidence>
<feature type="region of interest" description="Disordered" evidence="17">
    <location>
        <begin position="331"/>
        <end position="350"/>
    </location>
</feature>
<evidence type="ECO:0000256" key="9">
    <source>
        <dbReference type="ARBA" id="ARBA00022795"/>
    </source>
</evidence>
<comment type="similarity">
    <text evidence="3">Belongs to the FHIPEP (flagella/HR/invasion proteins export pore) family.</text>
</comment>
<dbReference type="InterPro" id="IPR042194">
    <property type="entry name" value="FHIPEP_1"/>
</dbReference>
<feature type="transmembrane region" description="Helical" evidence="18">
    <location>
        <begin position="42"/>
        <end position="61"/>
    </location>
</feature>
<evidence type="ECO:0000256" key="6">
    <source>
        <dbReference type="ARBA" id="ARBA00022475"/>
    </source>
</evidence>
<protein>
    <recommendedName>
        <fullName evidence="4">Flagellar biosynthesis protein FlhF</fullName>
    </recommendedName>
    <alternativeName>
        <fullName evidence="16">Flagella-associated GTP-binding protein</fullName>
    </alternativeName>
</protein>
<evidence type="ECO:0000256" key="17">
    <source>
        <dbReference type="SAM" id="MobiDB-lite"/>
    </source>
</evidence>
<dbReference type="GO" id="GO:0005886">
    <property type="term" value="C:plasma membrane"/>
    <property type="evidence" value="ECO:0007669"/>
    <property type="project" value="UniProtKB-SubCell"/>
</dbReference>
<keyword evidence="8" id="KW-0547">Nucleotide-binding</keyword>
<feature type="transmembrane region" description="Helical" evidence="18">
    <location>
        <begin position="112"/>
        <end position="135"/>
    </location>
</feature>
<evidence type="ECO:0000256" key="18">
    <source>
        <dbReference type="SAM" id="Phobius"/>
    </source>
</evidence>
<dbReference type="Gene3D" id="3.40.30.60">
    <property type="entry name" value="FHIPEP family, domain 1"/>
    <property type="match status" value="1"/>
</dbReference>
<feature type="domain" description="SRP54-type proteins GTP-binding" evidence="20">
    <location>
        <begin position="921"/>
        <end position="1113"/>
    </location>
</feature>
<feature type="transmembrane region" description="Helical" evidence="18">
    <location>
        <begin position="17"/>
        <end position="36"/>
    </location>
</feature>
<dbReference type="AlphaFoldDB" id="A0AAE0WBT5"/>
<keyword evidence="14" id="KW-1006">Bacterial flagellum protein export</keyword>
<reference evidence="21" key="1">
    <citation type="journal article" date="2021" name="Genome Biol. Evol.">
        <title>A High-Quality Reference Genome for a Parasitic Bivalve with Doubly Uniparental Inheritance (Bivalvia: Unionida).</title>
        <authorList>
            <person name="Smith C.H."/>
        </authorList>
    </citation>
    <scope>NUCLEOTIDE SEQUENCE</scope>
    <source>
        <strain evidence="21">CHS0354</strain>
    </source>
</reference>
<keyword evidence="6" id="KW-1003">Cell membrane</keyword>
<evidence type="ECO:0000256" key="7">
    <source>
        <dbReference type="ARBA" id="ARBA00022692"/>
    </source>
</evidence>
<dbReference type="InterPro" id="IPR003593">
    <property type="entry name" value="AAA+_ATPase"/>
</dbReference>
<dbReference type="PANTHER" id="PTHR30161">
    <property type="entry name" value="FLAGELLAR EXPORT PROTEIN, MEMBRANE FLHA SUBUNIT-RELATED"/>
    <property type="match status" value="1"/>
</dbReference>
<dbReference type="Gene3D" id="1.10.8.540">
    <property type="entry name" value="FHIPEP family, domain 3"/>
    <property type="match status" value="1"/>
</dbReference>
<evidence type="ECO:0000256" key="11">
    <source>
        <dbReference type="ARBA" id="ARBA00022989"/>
    </source>
</evidence>
<dbReference type="Gene3D" id="3.40.50.12790">
    <property type="entry name" value="FHIPEP family, domain 4"/>
    <property type="match status" value="1"/>
</dbReference>
<proteinExistence type="inferred from homology"/>